<name>D8U0U7_VOLCA</name>
<evidence type="ECO:0000256" key="1">
    <source>
        <dbReference type="SAM" id="MobiDB-lite"/>
    </source>
</evidence>
<evidence type="ECO:0000313" key="2">
    <source>
        <dbReference type="EMBL" id="EFJ46777.1"/>
    </source>
</evidence>
<proteinExistence type="predicted"/>
<evidence type="ECO:0000313" key="3">
    <source>
        <dbReference type="Proteomes" id="UP000001058"/>
    </source>
</evidence>
<dbReference type="KEGG" id="vcn:VOLCADRAFT_105443"/>
<dbReference type="AlphaFoldDB" id="D8U0U7"/>
<sequence length="107" mass="12081">MTPPTQRIGGRGHDHHHTSDTSKILLLVANAQRKPSTQASDDGDDVQPGMEQASDDGPTSSREWSRPRMMGPTSSREWRSPYWRLGRGFTCLKLKPAFLDVCFTRRE</sequence>
<dbReference type="GeneID" id="9628556"/>
<organism evidence="3">
    <name type="scientific">Volvox carteri f. nagariensis</name>
    <dbReference type="NCBI Taxonomy" id="3068"/>
    <lineage>
        <taxon>Eukaryota</taxon>
        <taxon>Viridiplantae</taxon>
        <taxon>Chlorophyta</taxon>
        <taxon>core chlorophytes</taxon>
        <taxon>Chlorophyceae</taxon>
        <taxon>CS clade</taxon>
        <taxon>Chlamydomonadales</taxon>
        <taxon>Volvocaceae</taxon>
        <taxon>Volvox</taxon>
    </lineage>
</organism>
<keyword evidence="3" id="KW-1185">Reference proteome</keyword>
<feature type="region of interest" description="Disordered" evidence="1">
    <location>
        <begin position="1"/>
        <end position="77"/>
    </location>
</feature>
<protein>
    <submittedName>
        <fullName evidence="2">Uncharacterized protein</fullName>
    </submittedName>
</protein>
<dbReference type="InParanoid" id="D8U0U7"/>
<reference evidence="2 3" key="1">
    <citation type="journal article" date="2010" name="Science">
        <title>Genomic analysis of organismal complexity in the multicellular green alga Volvox carteri.</title>
        <authorList>
            <person name="Prochnik S.E."/>
            <person name="Umen J."/>
            <person name="Nedelcu A.M."/>
            <person name="Hallmann A."/>
            <person name="Miller S.M."/>
            <person name="Nishii I."/>
            <person name="Ferris P."/>
            <person name="Kuo A."/>
            <person name="Mitros T."/>
            <person name="Fritz-Laylin L.K."/>
            <person name="Hellsten U."/>
            <person name="Chapman J."/>
            <person name="Simakov O."/>
            <person name="Rensing S.A."/>
            <person name="Terry A."/>
            <person name="Pangilinan J."/>
            <person name="Kapitonov V."/>
            <person name="Jurka J."/>
            <person name="Salamov A."/>
            <person name="Shapiro H."/>
            <person name="Schmutz J."/>
            <person name="Grimwood J."/>
            <person name="Lindquist E."/>
            <person name="Lucas S."/>
            <person name="Grigoriev I.V."/>
            <person name="Schmitt R."/>
            <person name="Kirk D."/>
            <person name="Rokhsar D.S."/>
        </authorList>
    </citation>
    <scope>NUCLEOTIDE SEQUENCE [LARGE SCALE GENOMIC DNA]</scope>
    <source>
        <strain evidence="3">f. Nagariensis / Eve</strain>
    </source>
</reference>
<accession>D8U0U7</accession>
<dbReference type="Proteomes" id="UP000001058">
    <property type="component" value="Unassembled WGS sequence"/>
</dbReference>
<dbReference type="RefSeq" id="XP_002952306.1">
    <property type="nucleotide sequence ID" value="XM_002952260.1"/>
</dbReference>
<dbReference type="EMBL" id="GL378349">
    <property type="protein sequence ID" value="EFJ46777.1"/>
    <property type="molecule type" value="Genomic_DNA"/>
</dbReference>
<gene>
    <name evidence="2" type="ORF">VOLCADRAFT_105443</name>
</gene>